<dbReference type="HAMAP" id="MF_00991">
    <property type="entry name" value="MqnB"/>
    <property type="match status" value="1"/>
</dbReference>
<dbReference type="EMBL" id="JAGKSQ010000009">
    <property type="protein sequence ID" value="MBP3953066.1"/>
    <property type="molecule type" value="Genomic_DNA"/>
</dbReference>
<dbReference type="GO" id="GO:0005829">
    <property type="term" value="C:cytosol"/>
    <property type="evidence" value="ECO:0007669"/>
    <property type="project" value="TreeGrafter"/>
</dbReference>
<dbReference type="NCBIfam" id="TIGR03664">
    <property type="entry name" value="fut_nucase"/>
    <property type="match status" value="1"/>
</dbReference>
<dbReference type="CDD" id="cd17766">
    <property type="entry name" value="futalosine_nucleosidase_MqnB"/>
    <property type="match status" value="1"/>
</dbReference>
<comment type="similarity">
    <text evidence="1">Belongs to the PNP/UDP phosphorylase family. Futalosine hydrolase subfamily.</text>
</comment>
<comment type="catalytic activity">
    <reaction evidence="1">
        <text>futalosine + H2O = dehypoxanthine futalosine + hypoxanthine</text>
        <dbReference type="Rhea" id="RHEA:25904"/>
        <dbReference type="ChEBI" id="CHEBI:15377"/>
        <dbReference type="ChEBI" id="CHEBI:17368"/>
        <dbReference type="ChEBI" id="CHEBI:58863"/>
        <dbReference type="ChEBI" id="CHEBI:58864"/>
        <dbReference type="EC" id="3.2.2.26"/>
    </reaction>
</comment>
<dbReference type="NCBIfam" id="NF006087">
    <property type="entry name" value="PRK08236.1"/>
    <property type="match status" value="1"/>
</dbReference>
<dbReference type="GO" id="GO:0008782">
    <property type="term" value="F:adenosylhomocysteine nucleosidase activity"/>
    <property type="evidence" value="ECO:0007669"/>
    <property type="project" value="TreeGrafter"/>
</dbReference>
<dbReference type="Proteomes" id="UP000678228">
    <property type="component" value="Unassembled WGS sequence"/>
</dbReference>
<dbReference type="InterPro" id="IPR000845">
    <property type="entry name" value="Nucleoside_phosphorylase_d"/>
</dbReference>
<sequence length="222" mass="23463">MQSDNEFKVPKQVLIMTSVEAEKEAVLRGINGLESFDVEVAGVGPVASAISTTIALSNKGYDLVINMGIAGGFKEIAEIGSIVVGTDSIAADLGAETAEGFQTIEELGFGTSLAIADHELVTKLKDKLKDTELIGQAAPILTLSTVTGTVETAQQLQQRYPKAAAEAMEGFGVAMAAKKKGIPFLEIRSISNIIGPRDRDSWKIKDALVSLEKTAKLVTEVV</sequence>
<evidence type="ECO:0000259" key="3">
    <source>
        <dbReference type="Pfam" id="PF01048"/>
    </source>
</evidence>
<dbReference type="InterPro" id="IPR035994">
    <property type="entry name" value="Nucleoside_phosphorylase_sf"/>
</dbReference>
<accession>A0A941AQQ5</accession>
<organism evidence="4 5">
    <name type="scientific">Halalkalibacter suaedae</name>
    <dbReference type="NCBI Taxonomy" id="2822140"/>
    <lineage>
        <taxon>Bacteria</taxon>
        <taxon>Bacillati</taxon>
        <taxon>Bacillota</taxon>
        <taxon>Bacilli</taxon>
        <taxon>Bacillales</taxon>
        <taxon>Bacillaceae</taxon>
        <taxon>Halalkalibacter</taxon>
    </lineage>
</organism>
<dbReference type="GO" id="GO:0009116">
    <property type="term" value="P:nucleoside metabolic process"/>
    <property type="evidence" value="ECO:0007669"/>
    <property type="project" value="InterPro"/>
</dbReference>
<evidence type="ECO:0000256" key="1">
    <source>
        <dbReference type="HAMAP-Rule" id="MF_00991"/>
    </source>
</evidence>
<dbReference type="Pfam" id="PF01048">
    <property type="entry name" value="PNP_UDP_1"/>
    <property type="match status" value="1"/>
</dbReference>
<dbReference type="GO" id="GO:0019284">
    <property type="term" value="P:L-methionine salvage from S-adenosylmethionine"/>
    <property type="evidence" value="ECO:0007669"/>
    <property type="project" value="TreeGrafter"/>
</dbReference>
<evidence type="ECO:0000256" key="2">
    <source>
        <dbReference type="NCBIfam" id="TIGR03664"/>
    </source>
</evidence>
<keyword evidence="5" id="KW-1185">Reference proteome</keyword>
<name>A0A941AQQ5_9BACI</name>
<feature type="domain" description="Nucleoside phosphorylase" evidence="3">
    <location>
        <begin position="40"/>
        <end position="219"/>
    </location>
</feature>
<dbReference type="EC" id="3.2.2.26" evidence="1 2"/>
<keyword evidence="4" id="KW-0326">Glycosidase</keyword>
<dbReference type="PANTHER" id="PTHR46832">
    <property type="entry name" value="5'-METHYLTHIOADENOSINE/S-ADENOSYLHOMOCYSTEINE NUCLEOSIDASE"/>
    <property type="match status" value="1"/>
</dbReference>
<dbReference type="SUPFAM" id="SSF53167">
    <property type="entry name" value="Purine and uridine phosphorylases"/>
    <property type="match status" value="1"/>
</dbReference>
<reference evidence="4" key="1">
    <citation type="submission" date="2021-03" db="EMBL/GenBank/DDBJ databases">
        <title>Bacillus suaedae sp. nov., isolated from Suaeda aralocaspica.</title>
        <authorList>
            <person name="Lei R.F.R."/>
        </authorList>
    </citation>
    <scope>NUCLEOTIDE SEQUENCE</scope>
    <source>
        <strain evidence="4">YZJH907-2</strain>
    </source>
</reference>
<dbReference type="InterPro" id="IPR019963">
    <property type="entry name" value="FL_hydrolase_MqnB"/>
</dbReference>
<evidence type="ECO:0000313" key="4">
    <source>
        <dbReference type="EMBL" id="MBP3953066.1"/>
    </source>
</evidence>
<dbReference type="Gene3D" id="3.40.50.1580">
    <property type="entry name" value="Nucleoside phosphorylase domain"/>
    <property type="match status" value="1"/>
</dbReference>
<keyword evidence="1 4" id="KW-0378">Hydrolase</keyword>
<keyword evidence="1" id="KW-0474">Menaquinone biosynthesis</keyword>
<gene>
    <name evidence="1" type="primary">mqnB</name>
    <name evidence="4" type="ORF">J7W16_18240</name>
</gene>
<comment type="pathway">
    <text evidence="1">Quinol/quinone metabolism; menaquinone biosynthesis.</text>
</comment>
<protein>
    <recommendedName>
        <fullName evidence="1 2">Futalosine hydrolase</fullName>
        <shortName evidence="1">FL hydrolase</shortName>
        <ecNumber evidence="1 2">3.2.2.26</ecNumber>
    </recommendedName>
    <alternativeName>
        <fullName evidence="1">Futalosine nucleosidase</fullName>
    </alternativeName>
    <alternativeName>
        <fullName evidence="1">Menaquinone biosynthetic enzyme MqnB</fullName>
    </alternativeName>
</protein>
<dbReference type="GO" id="GO:0008930">
    <property type="term" value="F:methylthioadenosine nucleosidase activity"/>
    <property type="evidence" value="ECO:0007669"/>
    <property type="project" value="TreeGrafter"/>
</dbReference>
<dbReference type="GO" id="GO:0009234">
    <property type="term" value="P:menaquinone biosynthetic process"/>
    <property type="evidence" value="ECO:0007669"/>
    <property type="project" value="UniProtKB-UniRule"/>
</dbReference>
<dbReference type="RefSeq" id="WP_210598922.1">
    <property type="nucleotide sequence ID" value="NZ_JAGKSQ010000009.1"/>
</dbReference>
<proteinExistence type="inferred from homology"/>
<evidence type="ECO:0000313" key="5">
    <source>
        <dbReference type="Proteomes" id="UP000678228"/>
    </source>
</evidence>
<comment type="caution">
    <text evidence="4">The sequence shown here is derived from an EMBL/GenBank/DDBJ whole genome shotgun (WGS) entry which is preliminary data.</text>
</comment>
<comment type="function">
    <text evidence="1">Catalyzes the hydrolysis of futalosine (FL) to dehypoxanthine futalosine (DHFL) and hypoxanthine, a step in the biosynthesis of menaquinone (MK, vitamin K2).</text>
</comment>
<dbReference type="PANTHER" id="PTHR46832:SF2">
    <property type="entry name" value="FUTALOSINE HYDROLASE"/>
    <property type="match status" value="1"/>
</dbReference>
<dbReference type="AlphaFoldDB" id="A0A941AQQ5"/>